<feature type="domain" description="Asparagine synthetase" evidence="4">
    <location>
        <begin position="235"/>
        <end position="606"/>
    </location>
</feature>
<dbReference type="OrthoDB" id="9763290at2"/>
<dbReference type="InterPro" id="IPR001962">
    <property type="entry name" value="Asn_synthase"/>
</dbReference>
<accession>A0A1N7JF68</accession>
<dbReference type="GO" id="GO:0004066">
    <property type="term" value="F:asparagine synthase (glutamine-hydrolyzing) activity"/>
    <property type="evidence" value="ECO:0007669"/>
    <property type="project" value="UniProtKB-EC"/>
</dbReference>
<comment type="pathway">
    <text evidence="1">Amino-acid biosynthesis; L-asparagine biosynthesis; L-asparagine from L-aspartate (L-Gln route): step 1/1.</text>
</comment>
<name>A0A1N7JF68_9PROT</name>
<dbReference type="Gene3D" id="3.60.20.10">
    <property type="entry name" value="Glutamine Phosphoribosylpyrophosphate, subunit 1, domain 1"/>
    <property type="match status" value="1"/>
</dbReference>
<dbReference type="Pfam" id="PF00733">
    <property type="entry name" value="Asn_synthase"/>
    <property type="match status" value="1"/>
</dbReference>
<dbReference type="PANTHER" id="PTHR43284:SF1">
    <property type="entry name" value="ASPARAGINE SYNTHETASE"/>
    <property type="match status" value="1"/>
</dbReference>
<dbReference type="AlphaFoldDB" id="A0A1N7JF68"/>
<dbReference type="Gene3D" id="3.40.50.620">
    <property type="entry name" value="HUPs"/>
    <property type="match status" value="1"/>
</dbReference>
<feature type="domain" description="Glutamine amidotransferase type-2" evidence="5">
    <location>
        <begin position="57"/>
        <end position="158"/>
    </location>
</feature>
<keyword evidence="7" id="KW-1185">Reference proteome</keyword>
<dbReference type="EC" id="6.3.5.4" evidence="2"/>
<sequence length="640" mass="71074">MGRLAHVLGSVAFGHSVLDPHLGQRLLASCLAVGGYGVHDDHLCALTFPQQAGQAFPLSLYQDERGSVTLLTGCLFDSADVARGLSVATDTPDTVLLAHWITRRGAETLGKLAGDFALAHWSPADQRLVLAVAPLAGRLLYWHRDGTDCHFANTVALLHRIPTVPRTLDMLALTTRFAGRVGDLGRSVYQNIGQVPPGTLLDIRADGQRHVPLWQPENNQRIRLSSDQEYLEQADALLQQAVTRRLRQTSKPAFLASGGLDSTAMLTAALRQQPPVPVHSYTVVPPPGLSVTADRGWYADERPKIAALAADYPALQTTLCHSSTPSAIETDPTLLFQTTGLPCSNACHLGWFSSAYQAMQKQGHDVALNAGMGNFSLSYDGFLCFYDLAREGRPLAALRLLRQVARYQGKALLPFLRATLINPMIPRPLFYQLRRLRNRPPPLTAFNLLRQSWIEQVGVEDYLDAHDESLIRELGTSSRQQCLYFLTQQRVLSLPSSMALEITYGLHLRDVFGDRDLLEFCLAIPREHYILDGRPRSLIRRLLQDHAPDSIVNESLGGQQAVEWPHRLQPQRAAFTDALDSFADNQMLSEMLDLPRLRHLLDQWPEADKMPASNRLLYGFTVSNAIQMGRFVRWASGSNR</sequence>
<dbReference type="InterPro" id="IPR029055">
    <property type="entry name" value="Ntn_hydrolases_N"/>
</dbReference>
<gene>
    <name evidence="6" type="ORF">SAMN05421779_102180</name>
</gene>
<evidence type="ECO:0000259" key="4">
    <source>
        <dbReference type="Pfam" id="PF00733"/>
    </source>
</evidence>
<dbReference type="Pfam" id="PF13537">
    <property type="entry name" value="GATase_7"/>
    <property type="match status" value="1"/>
</dbReference>
<dbReference type="InterPro" id="IPR014729">
    <property type="entry name" value="Rossmann-like_a/b/a_fold"/>
</dbReference>
<dbReference type="SUPFAM" id="SSF52402">
    <property type="entry name" value="Adenine nucleotide alpha hydrolases-like"/>
    <property type="match status" value="1"/>
</dbReference>
<proteinExistence type="predicted"/>
<dbReference type="EMBL" id="FTOA01000002">
    <property type="protein sequence ID" value="SIS47904.1"/>
    <property type="molecule type" value="Genomic_DNA"/>
</dbReference>
<organism evidence="6 7">
    <name type="scientific">Insolitispirillum peregrinum</name>
    <dbReference type="NCBI Taxonomy" id="80876"/>
    <lineage>
        <taxon>Bacteria</taxon>
        <taxon>Pseudomonadati</taxon>
        <taxon>Pseudomonadota</taxon>
        <taxon>Alphaproteobacteria</taxon>
        <taxon>Rhodospirillales</taxon>
        <taxon>Novispirillaceae</taxon>
        <taxon>Insolitispirillum</taxon>
    </lineage>
</organism>
<evidence type="ECO:0000313" key="6">
    <source>
        <dbReference type="EMBL" id="SIS47904.1"/>
    </source>
</evidence>
<comment type="catalytic activity">
    <reaction evidence="3">
        <text>L-aspartate + L-glutamine + ATP + H2O = L-asparagine + L-glutamate + AMP + diphosphate + H(+)</text>
        <dbReference type="Rhea" id="RHEA:12228"/>
        <dbReference type="ChEBI" id="CHEBI:15377"/>
        <dbReference type="ChEBI" id="CHEBI:15378"/>
        <dbReference type="ChEBI" id="CHEBI:29985"/>
        <dbReference type="ChEBI" id="CHEBI:29991"/>
        <dbReference type="ChEBI" id="CHEBI:30616"/>
        <dbReference type="ChEBI" id="CHEBI:33019"/>
        <dbReference type="ChEBI" id="CHEBI:58048"/>
        <dbReference type="ChEBI" id="CHEBI:58359"/>
        <dbReference type="ChEBI" id="CHEBI:456215"/>
        <dbReference type="EC" id="6.3.5.4"/>
    </reaction>
</comment>
<protein>
    <recommendedName>
        <fullName evidence="2">asparagine synthase (glutamine-hydrolyzing)</fullName>
        <ecNumber evidence="2">6.3.5.4</ecNumber>
    </recommendedName>
</protein>
<dbReference type="Proteomes" id="UP000185678">
    <property type="component" value="Unassembled WGS sequence"/>
</dbReference>
<dbReference type="PANTHER" id="PTHR43284">
    <property type="entry name" value="ASPARAGINE SYNTHETASE (GLUTAMINE-HYDROLYZING)"/>
    <property type="match status" value="1"/>
</dbReference>
<dbReference type="STRING" id="80876.SAMN05421779_102180"/>
<evidence type="ECO:0000256" key="3">
    <source>
        <dbReference type="ARBA" id="ARBA00048741"/>
    </source>
</evidence>
<evidence type="ECO:0000259" key="5">
    <source>
        <dbReference type="Pfam" id="PF13537"/>
    </source>
</evidence>
<dbReference type="SUPFAM" id="SSF56235">
    <property type="entry name" value="N-terminal nucleophile aminohydrolases (Ntn hydrolases)"/>
    <property type="match status" value="1"/>
</dbReference>
<dbReference type="GO" id="GO:0006529">
    <property type="term" value="P:asparagine biosynthetic process"/>
    <property type="evidence" value="ECO:0007669"/>
    <property type="project" value="InterPro"/>
</dbReference>
<evidence type="ECO:0000313" key="7">
    <source>
        <dbReference type="Proteomes" id="UP000185678"/>
    </source>
</evidence>
<dbReference type="InterPro" id="IPR017932">
    <property type="entry name" value="GATase_2_dom"/>
</dbReference>
<evidence type="ECO:0000256" key="1">
    <source>
        <dbReference type="ARBA" id="ARBA00005187"/>
    </source>
</evidence>
<dbReference type="RefSeq" id="WP_139332766.1">
    <property type="nucleotide sequence ID" value="NZ_FTOA01000002.1"/>
</dbReference>
<dbReference type="InterPro" id="IPR051786">
    <property type="entry name" value="ASN_synthetase/amidase"/>
</dbReference>
<evidence type="ECO:0000256" key="2">
    <source>
        <dbReference type="ARBA" id="ARBA00012737"/>
    </source>
</evidence>
<reference evidence="6 7" key="1">
    <citation type="submission" date="2017-01" db="EMBL/GenBank/DDBJ databases">
        <authorList>
            <person name="Mah S.A."/>
            <person name="Swanson W.J."/>
            <person name="Moy G.W."/>
            <person name="Vacquier V.D."/>
        </authorList>
    </citation>
    <scope>NUCLEOTIDE SEQUENCE [LARGE SCALE GENOMIC DNA]</scope>
    <source>
        <strain evidence="6 7">DSM 11589</strain>
    </source>
</reference>